<feature type="signal peptide" evidence="1">
    <location>
        <begin position="1"/>
        <end position="25"/>
    </location>
</feature>
<comment type="caution">
    <text evidence="2">The sequence shown here is derived from an EMBL/GenBank/DDBJ whole genome shotgun (WGS) entry which is preliminary data.</text>
</comment>
<dbReference type="EMBL" id="JAUFQY010000002">
    <property type="protein sequence ID" value="MDN3702239.1"/>
    <property type="molecule type" value="Genomic_DNA"/>
</dbReference>
<keyword evidence="1" id="KW-0732">Signal</keyword>
<keyword evidence="3" id="KW-1185">Reference proteome</keyword>
<sequence>MKQKHKIFSSTLSLLLGLVSLQLQAKPTVSIDTPTPLNIVNDSPGFSFVDENGKYYYHDTLSQYSTYNPNNEEHAWRFFTGDDFYDVNRKYATQKQAISDRATVQNTVPLCENSPLMQTIQPRGNASYPYNNFCGLMSVWVDPDTGDWYGLVHDEIFGLIPRQDAIELAKSTDKGKNWHITKTLATSQFGMRDSRQLPAEQPRDYDPYAHTYDYGGGDPRLFVDYSTGYFYVFYTSRVLNLVPSIEKDNGFDSFMQEHVMRAPISEKMAPNSWAKYYQGQWLKMDNGADLSLGNIKPDSNIVPTELSTTGYYSTEYTPKNAGVVRSMRANGQLVNSPLRVMNVSWNAYLNKYIATPEHRSGPLDKQPSPLPIYATDNLSSQKWTLLATLQGYSTSSWYRFMMDSKFPALNDFITGKNFTSNCYHHCSKTSSESLPITLNDPTNSVHGYNLPYLRNGNNEYLYWNNVHKALEITNSEQTANSNRWVIHDSGDGYVRLINIEEGFLFDPSTPRYLSVAPTSKANIDAYRKWGTKVDLTTDVCSQDKDSKDCVASQWIILKDKSVQQDNSETETGHVRFINRLSGLALSFNDDRSLSEKIAISPPRNWNCVENTCLDSRTTLSQQIDFK</sequence>
<evidence type="ECO:0000313" key="3">
    <source>
        <dbReference type="Proteomes" id="UP001223712"/>
    </source>
</evidence>
<feature type="chain" id="PRO_5045094354" evidence="1">
    <location>
        <begin position="26"/>
        <end position="626"/>
    </location>
</feature>
<reference evidence="3" key="1">
    <citation type="journal article" date="2019" name="Int. J. Syst. Evol. Microbiol.">
        <title>The Global Catalogue of Microorganisms (GCM) 10K type strain sequencing project: providing services to taxonomists for standard genome sequencing and annotation.</title>
        <authorList>
            <consortium name="The Broad Institute Genomics Platform"/>
            <consortium name="The Broad Institute Genome Sequencing Center for Infectious Disease"/>
            <person name="Wu L."/>
            <person name="Ma J."/>
        </authorList>
    </citation>
    <scope>NUCLEOTIDE SEQUENCE [LARGE SCALE GENOMIC DNA]</scope>
    <source>
        <strain evidence="3">CECT 7226</strain>
    </source>
</reference>
<dbReference type="CDD" id="cd00161">
    <property type="entry name" value="beta-trefoil_Ricin-like"/>
    <property type="match status" value="1"/>
</dbReference>
<evidence type="ECO:0000313" key="2">
    <source>
        <dbReference type="EMBL" id="MDN3702239.1"/>
    </source>
</evidence>
<name>A0ABT8CP64_9VIBR</name>
<proteinExistence type="predicted"/>
<gene>
    <name evidence="2" type="ORF">QWY96_17410</name>
</gene>
<organism evidence="2 3">
    <name type="scientific">Vibrio artabrorum</name>
    <dbReference type="NCBI Taxonomy" id="446374"/>
    <lineage>
        <taxon>Bacteria</taxon>
        <taxon>Pseudomonadati</taxon>
        <taxon>Pseudomonadota</taxon>
        <taxon>Gammaproteobacteria</taxon>
        <taxon>Vibrionales</taxon>
        <taxon>Vibrionaceae</taxon>
        <taxon>Vibrio</taxon>
    </lineage>
</organism>
<dbReference type="RefSeq" id="WP_261839880.1">
    <property type="nucleotide sequence ID" value="NZ_AP025459.1"/>
</dbReference>
<accession>A0ABT8CP64</accession>
<dbReference type="Proteomes" id="UP001223712">
    <property type="component" value="Unassembled WGS sequence"/>
</dbReference>
<evidence type="ECO:0000256" key="1">
    <source>
        <dbReference type="SAM" id="SignalP"/>
    </source>
</evidence>
<protein>
    <submittedName>
        <fullName evidence="2">RICIN domain-containing protein</fullName>
    </submittedName>
</protein>